<organism evidence="2 3">
    <name type="scientific">Penicillium canariense</name>
    <dbReference type="NCBI Taxonomy" id="189055"/>
    <lineage>
        <taxon>Eukaryota</taxon>
        <taxon>Fungi</taxon>
        <taxon>Dikarya</taxon>
        <taxon>Ascomycota</taxon>
        <taxon>Pezizomycotina</taxon>
        <taxon>Eurotiomycetes</taxon>
        <taxon>Eurotiomycetidae</taxon>
        <taxon>Eurotiales</taxon>
        <taxon>Aspergillaceae</taxon>
        <taxon>Penicillium</taxon>
    </lineage>
</organism>
<feature type="signal peptide" evidence="1">
    <location>
        <begin position="1"/>
        <end position="18"/>
    </location>
</feature>
<dbReference type="Proteomes" id="UP001149163">
    <property type="component" value="Unassembled WGS sequence"/>
</dbReference>
<comment type="caution">
    <text evidence="2">The sequence shown here is derived from an EMBL/GenBank/DDBJ whole genome shotgun (WGS) entry which is preliminary data.</text>
</comment>
<reference evidence="2" key="2">
    <citation type="journal article" date="2023" name="IMA Fungus">
        <title>Comparative genomic study of the Penicillium genus elucidates a diverse pangenome and 15 lateral gene transfer events.</title>
        <authorList>
            <person name="Petersen C."/>
            <person name="Sorensen T."/>
            <person name="Nielsen M.R."/>
            <person name="Sondergaard T.E."/>
            <person name="Sorensen J.L."/>
            <person name="Fitzpatrick D.A."/>
            <person name="Frisvad J.C."/>
            <person name="Nielsen K.L."/>
        </authorList>
    </citation>
    <scope>NUCLEOTIDE SEQUENCE</scope>
    <source>
        <strain evidence="2">IBT 26290</strain>
    </source>
</reference>
<reference evidence="2" key="1">
    <citation type="submission" date="2022-11" db="EMBL/GenBank/DDBJ databases">
        <authorList>
            <person name="Petersen C."/>
        </authorList>
    </citation>
    <scope>NUCLEOTIDE SEQUENCE</scope>
    <source>
        <strain evidence="2">IBT 26290</strain>
    </source>
</reference>
<keyword evidence="3" id="KW-1185">Reference proteome</keyword>
<gene>
    <name evidence="2" type="ORF">N7482_008408</name>
</gene>
<sequence>MLSSTLFGLVVGSTLASAASVPKALSSNDVLYVRDGQPEVFEKNRLSGVIDSIGHRPANLSMPEPHFVNGTGSALEARNGAATILLPFDQTEFLDWDMPMTGVVQGPKTITLTYGRTIQNALTVSDSTTFTLIKNWLSTTLGFSATKTWSTTQTESDPFTIDEGKWGVVVINPRTIRNSGYVFQGDVGSEGKLSYYQADGRVSASYAGFSWVEGPVYVCQSKDYPIPYCEGNGLHY</sequence>
<dbReference type="EMBL" id="JAPQKN010000006">
    <property type="protein sequence ID" value="KAJ5157308.1"/>
    <property type="molecule type" value="Genomic_DNA"/>
</dbReference>
<dbReference type="AlphaFoldDB" id="A0A9W9HV64"/>
<dbReference type="OrthoDB" id="4831122at2759"/>
<dbReference type="GeneID" id="81429708"/>
<protein>
    <submittedName>
        <fullName evidence="2">Uncharacterized protein</fullName>
    </submittedName>
</protein>
<accession>A0A9W9HV64</accession>
<dbReference type="RefSeq" id="XP_056540297.1">
    <property type="nucleotide sequence ID" value="XM_056690532.1"/>
</dbReference>
<feature type="chain" id="PRO_5040959713" evidence="1">
    <location>
        <begin position="19"/>
        <end position="236"/>
    </location>
</feature>
<evidence type="ECO:0000256" key="1">
    <source>
        <dbReference type="SAM" id="SignalP"/>
    </source>
</evidence>
<proteinExistence type="predicted"/>
<keyword evidence="1" id="KW-0732">Signal</keyword>
<name>A0A9W9HV64_9EURO</name>
<evidence type="ECO:0000313" key="2">
    <source>
        <dbReference type="EMBL" id="KAJ5157308.1"/>
    </source>
</evidence>
<evidence type="ECO:0000313" key="3">
    <source>
        <dbReference type="Proteomes" id="UP001149163"/>
    </source>
</evidence>